<dbReference type="AlphaFoldDB" id="A0A973WQ29"/>
<evidence type="ECO:0000313" key="1">
    <source>
        <dbReference type="EMBL" id="NVL07130.1"/>
    </source>
</evidence>
<accession>A0A973WQ29</accession>
<proteinExistence type="predicted"/>
<gene>
    <name evidence="1" type="ORF">HU230_15605</name>
</gene>
<organism evidence="1">
    <name type="scientific">Bradyrhizobium quebecense</name>
    <dbReference type="NCBI Taxonomy" id="2748629"/>
    <lineage>
        <taxon>Bacteria</taxon>
        <taxon>Pseudomonadati</taxon>
        <taxon>Pseudomonadota</taxon>
        <taxon>Alphaproteobacteria</taxon>
        <taxon>Hyphomicrobiales</taxon>
        <taxon>Nitrobacteraceae</taxon>
        <taxon>Bradyrhizobium</taxon>
    </lineage>
</organism>
<dbReference type="RefSeq" id="WP_176530874.1">
    <property type="nucleotide sequence ID" value="NZ_CP088022.1"/>
</dbReference>
<comment type="caution">
    <text evidence="1">The sequence shown here is derived from an EMBL/GenBank/DDBJ whole genome shotgun (WGS) entry which is preliminary data.</text>
</comment>
<name>A0A973WQ29_9BRAD</name>
<sequence>MNNTSSSSAFDNRQLCLWLATLSPGDLSVNEGAAARPGSAMITSVGSHNDVLWSQMERADWTQRIAVDDLPMAHLASSYTFTETGARAVKTALAELVSRKVQLMRNVKGFDGSAPERVRQLCGIFSWLGLRVISQLTLAQEAKPTTSEARARRRDCILALEEIRKGVSMAGLYIAEAISRGPDSDVGQDCLERTTKGLRYAEQCLMEWTAELYAERPGKPSLLS</sequence>
<reference evidence="1" key="1">
    <citation type="submission" date="2020-06" db="EMBL/GenBank/DDBJ databases">
        <title>Whole Genome Sequence of Bradyrhizobium sp. Strain 66S1MB.</title>
        <authorList>
            <person name="Bromfield E."/>
            <person name="Cloutier S."/>
        </authorList>
    </citation>
    <scope>NUCLEOTIDE SEQUENCE</scope>
    <source>
        <strain evidence="1">66S1MB</strain>
    </source>
</reference>
<protein>
    <submittedName>
        <fullName evidence="1">Uncharacterized protein</fullName>
    </submittedName>
</protein>
<dbReference type="EMBL" id="JABWSX010000001">
    <property type="protein sequence ID" value="NVL07130.1"/>
    <property type="molecule type" value="Genomic_DNA"/>
</dbReference>